<dbReference type="GO" id="GO:0005886">
    <property type="term" value="C:plasma membrane"/>
    <property type="evidence" value="ECO:0007669"/>
    <property type="project" value="UniProtKB-SubCell"/>
</dbReference>
<comment type="subcellular location">
    <subcellularLocation>
        <location evidence="1">Cell membrane</location>
        <topology evidence="1">Multi-pass membrane protein</topology>
    </subcellularLocation>
</comment>
<feature type="transmembrane region" description="Helical" evidence="6">
    <location>
        <begin position="444"/>
        <end position="463"/>
    </location>
</feature>
<feature type="transmembrane region" description="Helical" evidence="6">
    <location>
        <begin position="91"/>
        <end position="113"/>
    </location>
</feature>
<organism evidence="7 8">
    <name type="scientific">Eiseniibacteriota bacterium</name>
    <dbReference type="NCBI Taxonomy" id="2212470"/>
    <lineage>
        <taxon>Bacteria</taxon>
        <taxon>Candidatus Eiseniibacteriota</taxon>
    </lineage>
</organism>
<comment type="caution">
    <text evidence="7">The sequence shown here is derived from an EMBL/GenBank/DDBJ whole genome shotgun (WGS) entry which is preliminary data.</text>
</comment>
<keyword evidence="5 6" id="KW-0472">Membrane</keyword>
<evidence type="ECO:0000256" key="3">
    <source>
        <dbReference type="ARBA" id="ARBA00022692"/>
    </source>
</evidence>
<sequence length="490" mass="51754">MAPMREALKRLTTESAVYGLGQVGGRAVQLLLVPMLTRALTPGAFGISELVIRYSQTAILILVLGMDGALARFFYHEPDREARIRMVSSSLVFRLATSAAVAALAATLAAPLADRLLGGQAYRKYLMIGAMTLPFTLLVMFANDVLRVTFQPWKFIALNITQTTLIASVSLFLVLRRHLDVVGVLYGRLAGDAACAVLGLVLIRHAVRPRFSRPALRRMLSYGIPTVPAAFGFALISGVDGYVLQRTRTVEELAVYAVALKFFAVVTMAASAFQLAYGPFAYARAGTPEAPRLFARVLGAYMAVASLGALLVATFAPDVLAVAVPAMYRDAAFPVLWLAFAAVALGAYTVAAIGIGLALKTPLLGLCAGGGALAAIAAHMVLTPRFGAPGAAVATFLGYATVAALTYAIAQRVHPFPYRGARLASLFALALALALALHRWAPPGAAGVMLKLAVAAGFGWVCMRLEVWKERGAVAPDWTDAGHAASGTRH</sequence>
<keyword evidence="2" id="KW-1003">Cell membrane</keyword>
<proteinExistence type="predicted"/>
<evidence type="ECO:0000313" key="7">
    <source>
        <dbReference type="EMBL" id="TMQ51889.1"/>
    </source>
</evidence>
<dbReference type="Pfam" id="PF01943">
    <property type="entry name" value="Polysacc_synt"/>
    <property type="match status" value="1"/>
</dbReference>
<evidence type="ECO:0000256" key="4">
    <source>
        <dbReference type="ARBA" id="ARBA00022989"/>
    </source>
</evidence>
<name>A0A538SKJ3_UNCEI</name>
<evidence type="ECO:0000256" key="5">
    <source>
        <dbReference type="ARBA" id="ARBA00023136"/>
    </source>
</evidence>
<feature type="transmembrane region" description="Helical" evidence="6">
    <location>
        <begin position="219"/>
        <end position="239"/>
    </location>
</feature>
<dbReference type="InterPro" id="IPR050833">
    <property type="entry name" value="Poly_Biosynth_Transport"/>
</dbReference>
<reference evidence="7 8" key="1">
    <citation type="journal article" date="2019" name="Nat. Microbiol.">
        <title>Mediterranean grassland soil C-N compound turnover is dependent on rainfall and depth, and is mediated by genomically divergent microorganisms.</title>
        <authorList>
            <person name="Diamond S."/>
            <person name="Andeer P.F."/>
            <person name="Li Z."/>
            <person name="Crits-Christoph A."/>
            <person name="Burstein D."/>
            <person name="Anantharaman K."/>
            <person name="Lane K.R."/>
            <person name="Thomas B.C."/>
            <person name="Pan C."/>
            <person name="Northen T.R."/>
            <person name="Banfield J.F."/>
        </authorList>
    </citation>
    <scope>NUCLEOTIDE SEQUENCE [LARGE SCALE GENOMIC DNA]</scope>
    <source>
        <strain evidence="7">WS_3</strain>
    </source>
</reference>
<dbReference type="EMBL" id="VBOT01000052">
    <property type="protein sequence ID" value="TMQ51889.1"/>
    <property type="molecule type" value="Genomic_DNA"/>
</dbReference>
<dbReference type="AlphaFoldDB" id="A0A538SKJ3"/>
<keyword evidence="3 6" id="KW-0812">Transmembrane</keyword>
<feature type="transmembrane region" description="Helical" evidence="6">
    <location>
        <begin position="335"/>
        <end position="356"/>
    </location>
</feature>
<evidence type="ECO:0000256" key="2">
    <source>
        <dbReference type="ARBA" id="ARBA00022475"/>
    </source>
</evidence>
<feature type="transmembrane region" description="Helical" evidence="6">
    <location>
        <begin position="155"/>
        <end position="174"/>
    </location>
</feature>
<feature type="transmembrane region" description="Helical" evidence="6">
    <location>
        <begin position="293"/>
        <end position="315"/>
    </location>
</feature>
<dbReference type="InterPro" id="IPR002797">
    <property type="entry name" value="Polysacc_synth"/>
</dbReference>
<feature type="transmembrane region" description="Helical" evidence="6">
    <location>
        <begin position="186"/>
        <end position="207"/>
    </location>
</feature>
<gene>
    <name evidence="7" type="ORF">E6K73_04555</name>
</gene>
<feature type="transmembrane region" description="Helical" evidence="6">
    <location>
        <begin position="259"/>
        <end position="281"/>
    </location>
</feature>
<accession>A0A538SKJ3</accession>
<feature type="transmembrane region" description="Helical" evidence="6">
    <location>
        <begin position="421"/>
        <end position="438"/>
    </location>
</feature>
<feature type="transmembrane region" description="Helical" evidence="6">
    <location>
        <begin position="388"/>
        <end position="409"/>
    </location>
</feature>
<evidence type="ECO:0000256" key="6">
    <source>
        <dbReference type="SAM" id="Phobius"/>
    </source>
</evidence>
<dbReference type="PANTHER" id="PTHR30250">
    <property type="entry name" value="PST FAMILY PREDICTED COLANIC ACID TRANSPORTER"/>
    <property type="match status" value="1"/>
</dbReference>
<evidence type="ECO:0000256" key="1">
    <source>
        <dbReference type="ARBA" id="ARBA00004651"/>
    </source>
</evidence>
<feature type="transmembrane region" description="Helical" evidence="6">
    <location>
        <begin position="125"/>
        <end position="143"/>
    </location>
</feature>
<dbReference type="Proteomes" id="UP000320184">
    <property type="component" value="Unassembled WGS sequence"/>
</dbReference>
<dbReference type="PANTHER" id="PTHR30250:SF11">
    <property type="entry name" value="O-ANTIGEN TRANSPORTER-RELATED"/>
    <property type="match status" value="1"/>
</dbReference>
<keyword evidence="4 6" id="KW-1133">Transmembrane helix</keyword>
<feature type="transmembrane region" description="Helical" evidence="6">
    <location>
        <begin position="363"/>
        <end position="382"/>
    </location>
</feature>
<protein>
    <submittedName>
        <fullName evidence="7">Lipopolysaccharide biosynthesis protein</fullName>
    </submittedName>
</protein>
<evidence type="ECO:0000313" key="8">
    <source>
        <dbReference type="Proteomes" id="UP000320184"/>
    </source>
</evidence>